<dbReference type="PANTHER" id="PTHR24379:SF121">
    <property type="entry name" value="C2H2-TYPE DOMAIN-CONTAINING PROTEIN"/>
    <property type="match status" value="1"/>
</dbReference>
<dbReference type="FunFam" id="3.30.160.60:FF:001480">
    <property type="entry name" value="Si:cabz01071911.3"/>
    <property type="match status" value="1"/>
</dbReference>
<proteinExistence type="inferred from homology"/>
<feature type="domain" description="C2H2-type" evidence="12">
    <location>
        <begin position="316"/>
        <end position="343"/>
    </location>
</feature>
<dbReference type="SMART" id="SM00355">
    <property type="entry name" value="ZnF_C2H2"/>
    <property type="match status" value="7"/>
</dbReference>
<dbReference type="InterPro" id="IPR036236">
    <property type="entry name" value="Znf_C2H2_sf"/>
</dbReference>
<comment type="subcellular location">
    <subcellularLocation>
        <location evidence="1">Nucleus</location>
    </subcellularLocation>
</comment>
<protein>
    <submittedName>
        <fullName evidence="14">Zinc finger protein 502-like</fullName>
    </submittedName>
</protein>
<gene>
    <name evidence="14" type="primary">LOC119642743</name>
</gene>
<evidence type="ECO:0000256" key="3">
    <source>
        <dbReference type="ARBA" id="ARBA00022723"/>
    </source>
</evidence>
<dbReference type="RefSeq" id="XP_037897937.1">
    <property type="nucleotide sequence ID" value="XM_038042009.1"/>
</dbReference>
<evidence type="ECO:0000256" key="7">
    <source>
        <dbReference type="ARBA" id="ARBA00023015"/>
    </source>
</evidence>
<dbReference type="GO" id="GO:0008270">
    <property type="term" value="F:zinc ion binding"/>
    <property type="evidence" value="ECO:0007669"/>
    <property type="project" value="UniProtKB-KW"/>
</dbReference>
<evidence type="ECO:0000256" key="10">
    <source>
        <dbReference type="ARBA" id="ARBA00023242"/>
    </source>
</evidence>
<evidence type="ECO:0000256" key="9">
    <source>
        <dbReference type="ARBA" id="ARBA00023163"/>
    </source>
</evidence>
<dbReference type="FunFam" id="3.30.160.60:FF:000213">
    <property type="entry name" value="Zinc finger protein 624"/>
    <property type="match status" value="1"/>
</dbReference>
<keyword evidence="3" id="KW-0479">Metal-binding</keyword>
<keyword evidence="4" id="KW-0677">Repeat</keyword>
<evidence type="ECO:0000256" key="4">
    <source>
        <dbReference type="ARBA" id="ARBA00022737"/>
    </source>
</evidence>
<keyword evidence="6" id="KW-0862">Zinc</keyword>
<feature type="domain" description="C2H2-type" evidence="12">
    <location>
        <begin position="344"/>
        <end position="371"/>
    </location>
</feature>
<dbReference type="Proteomes" id="UP000092443">
    <property type="component" value="Unplaced"/>
</dbReference>
<evidence type="ECO:0000256" key="8">
    <source>
        <dbReference type="ARBA" id="ARBA00023125"/>
    </source>
</evidence>
<evidence type="ECO:0000256" key="2">
    <source>
        <dbReference type="ARBA" id="ARBA00006991"/>
    </source>
</evidence>
<dbReference type="SUPFAM" id="SSF57667">
    <property type="entry name" value="beta-beta-alpha zinc fingers"/>
    <property type="match status" value="3"/>
</dbReference>
<evidence type="ECO:0000256" key="1">
    <source>
        <dbReference type="ARBA" id="ARBA00004123"/>
    </source>
</evidence>
<keyword evidence="9" id="KW-0804">Transcription</keyword>
<keyword evidence="7" id="KW-0805">Transcription regulation</keyword>
<dbReference type="FunFam" id="3.30.160.60:FF:000100">
    <property type="entry name" value="Zinc finger 45-like"/>
    <property type="match status" value="1"/>
</dbReference>
<evidence type="ECO:0000313" key="13">
    <source>
        <dbReference type="Proteomes" id="UP000092443"/>
    </source>
</evidence>
<keyword evidence="5 11" id="KW-0863">Zinc-finger</keyword>
<dbReference type="PROSITE" id="PS50157">
    <property type="entry name" value="ZINC_FINGER_C2H2_2"/>
    <property type="match status" value="6"/>
</dbReference>
<comment type="similarity">
    <text evidence="2">Belongs to the krueppel C2H2-type zinc-finger protein family.</text>
</comment>
<organism evidence="13 14">
    <name type="scientific">Glossina fuscipes</name>
    <dbReference type="NCBI Taxonomy" id="7396"/>
    <lineage>
        <taxon>Eukaryota</taxon>
        <taxon>Metazoa</taxon>
        <taxon>Ecdysozoa</taxon>
        <taxon>Arthropoda</taxon>
        <taxon>Hexapoda</taxon>
        <taxon>Insecta</taxon>
        <taxon>Pterygota</taxon>
        <taxon>Neoptera</taxon>
        <taxon>Endopterygota</taxon>
        <taxon>Diptera</taxon>
        <taxon>Brachycera</taxon>
        <taxon>Muscomorpha</taxon>
        <taxon>Hippoboscoidea</taxon>
        <taxon>Glossinidae</taxon>
        <taxon>Glossina</taxon>
    </lineage>
</organism>
<dbReference type="GO" id="GO:0003677">
    <property type="term" value="F:DNA binding"/>
    <property type="evidence" value="ECO:0007669"/>
    <property type="project" value="UniProtKB-KW"/>
</dbReference>
<dbReference type="AlphaFoldDB" id="A0A9C5ZJU2"/>
<evidence type="ECO:0000259" key="12">
    <source>
        <dbReference type="PROSITE" id="PS50157"/>
    </source>
</evidence>
<evidence type="ECO:0000256" key="6">
    <source>
        <dbReference type="ARBA" id="ARBA00022833"/>
    </source>
</evidence>
<accession>A0A9C5ZJU2</accession>
<dbReference type="KEGG" id="gfs:119642743"/>
<evidence type="ECO:0000256" key="11">
    <source>
        <dbReference type="PROSITE-ProRule" id="PRU00042"/>
    </source>
</evidence>
<feature type="domain" description="C2H2-type" evidence="12">
    <location>
        <begin position="372"/>
        <end position="398"/>
    </location>
</feature>
<reference evidence="14" key="1">
    <citation type="submission" date="2025-08" db="UniProtKB">
        <authorList>
            <consortium name="RefSeq"/>
        </authorList>
    </citation>
    <scope>IDENTIFICATION</scope>
    <source>
        <tissue evidence="14">Whole body pupa</tissue>
    </source>
</reference>
<feature type="domain" description="C2H2-type" evidence="12">
    <location>
        <begin position="141"/>
        <end position="169"/>
    </location>
</feature>
<dbReference type="GeneID" id="119642743"/>
<evidence type="ECO:0000313" key="14">
    <source>
        <dbReference type="RefSeq" id="XP_037897937.1"/>
    </source>
</evidence>
<dbReference type="PANTHER" id="PTHR24379">
    <property type="entry name" value="KRAB AND ZINC FINGER DOMAIN-CONTAINING"/>
    <property type="match status" value="1"/>
</dbReference>
<dbReference type="Pfam" id="PF00096">
    <property type="entry name" value="zf-C2H2"/>
    <property type="match status" value="1"/>
</dbReference>
<feature type="domain" description="C2H2-type" evidence="12">
    <location>
        <begin position="258"/>
        <end position="285"/>
    </location>
</feature>
<dbReference type="Gene3D" id="3.30.160.60">
    <property type="entry name" value="Classic Zinc Finger"/>
    <property type="match status" value="6"/>
</dbReference>
<feature type="domain" description="C2H2-type" evidence="12">
    <location>
        <begin position="213"/>
        <end position="236"/>
    </location>
</feature>
<keyword evidence="13" id="KW-1185">Reference proteome</keyword>
<dbReference type="GO" id="GO:0005634">
    <property type="term" value="C:nucleus"/>
    <property type="evidence" value="ECO:0007669"/>
    <property type="project" value="UniProtKB-SubCell"/>
</dbReference>
<dbReference type="InterPro" id="IPR013087">
    <property type="entry name" value="Znf_C2H2_type"/>
</dbReference>
<evidence type="ECO:0000256" key="5">
    <source>
        <dbReference type="ARBA" id="ARBA00022771"/>
    </source>
</evidence>
<dbReference type="PROSITE" id="PS00028">
    <property type="entry name" value="ZINC_FINGER_C2H2_1"/>
    <property type="match status" value="5"/>
</dbReference>
<sequence>MFSIKPSLEEETFMPQRLCIKCANLLKDIYVFILKAEKLHGIYLNQARSLKIIIKNEDCLEELPIDVALVPETGADFKTEPPEIIVGIGTEPQLSKCLSSFDGLTEETKQEQLTENVKKEIKSSNGLEEQTQGDLYKHVALRCELCDKIYKNSKTLAAHKFLSHINDEEKLCCALCGFKTSRIACLKIHMTTVHGPKYPERSFKPKNERIRNFGCHLCSKKYCRKEDLQKHVKKKHFVDLKTQKQELQTGVGKSKDFYLCNFCGQSYTTHNNLQMHSRKYTGERPYKCHLGEKAFIRQQDMHRVLHRVIHSDEKPHQCFECGKSFKRPDKLRDHIRVHSELRPYKCIECNKSFKHAFVLRTHMHIHTGQKPFSCKTCEESFSLKTSLNAHCLKNDHKK</sequence>
<name>A0A9C5ZJU2_9MUSC</name>
<keyword evidence="10" id="KW-0539">Nucleus</keyword>
<keyword evidence="8" id="KW-0238">DNA-binding</keyword>